<organism evidence="1 2">
    <name type="scientific">Lophium mytilinum</name>
    <dbReference type="NCBI Taxonomy" id="390894"/>
    <lineage>
        <taxon>Eukaryota</taxon>
        <taxon>Fungi</taxon>
        <taxon>Dikarya</taxon>
        <taxon>Ascomycota</taxon>
        <taxon>Pezizomycotina</taxon>
        <taxon>Dothideomycetes</taxon>
        <taxon>Pleosporomycetidae</taxon>
        <taxon>Mytilinidiales</taxon>
        <taxon>Mytilinidiaceae</taxon>
        <taxon>Lophium</taxon>
    </lineage>
</organism>
<reference evidence="1" key="1">
    <citation type="journal article" date="2020" name="Stud. Mycol.">
        <title>101 Dothideomycetes genomes: a test case for predicting lifestyles and emergence of pathogens.</title>
        <authorList>
            <person name="Haridas S."/>
            <person name="Albert R."/>
            <person name="Binder M."/>
            <person name="Bloem J."/>
            <person name="Labutti K."/>
            <person name="Salamov A."/>
            <person name="Andreopoulos B."/>
            <person name="Baker S."/>
            <person name="Barry K."/>
            <person name="Bills G."/>
            <person name="Bluhm B."/>
            <person name="Cannon C."/>
            <person name="Castanera R."/>
            <person name="Culley D."/>
            <person name="Daum C."/>
            <person name="Ezra D."/>
            <person name="Gonzalez J."/>
            <person name="Henrissat B."/>
            <person name="Kuo A."/>
            <person name="Liang C."/>
            <person name="Lipzen A."/>
            <person name="Lutzoni F."/>
            <person name="Magnuson J."/>
            <person name="Mondo S."/>
            <person name="Nolan M."/>
            <person name="Ohm R."/>
            <person name="Pangilinan J."/>
            <person name="Park H.-J."/>
            <person name="Ramirez L."/>
            <person name="Alfaro M."/>
            <person name="Sun H."/>
            <person name="Tritt A."/>
            <person name="Yoshinaga Y."/>
            <person name="Zwiers L.-H."/>
            <person name="Turgeon B."/>
            <person name="Goodwin S."/>
            <person name="Spatafora J."/>
            <person name="Crous P."/>
            <person name="Grigoriev I."/>
        </authorList>
    </citation>
    <scope>NUCLEOTIDE SEQUENCE</scope>
    <source>
        <strain evidence="1">CBS 269.34</strain>
    </source>
</reference>
<keyword evidence="2" id="KW-1185">Reference proteome</keyword>
<sequence>MPSHSFDCTHPCCAVSRCLPIAACHSVEPLDGSASAIGISVLKLEADGVPDCPPHARRDGAIRSSKPLQKCQTLPSRMAFPRPDRVPRAEVTRVRGEALIAAGRLQLQLCLQSLEPKPSQHARNRTRLRLHMPTAHTKRFRIHRLPRPSCILVPVVGNP</sequence>
<name>A0A6A6QRQ1_9PEZI</name>
<proteinExistence type="predicted"/>
<dbReference type="AlphaFoldDB" id="A0A6A6QRQ1"/>
<evidence type="ECO:0000313" key="2">
    <source>
        <dbReference type="Proteomes" id="UP000799750"/>
    </source>
</evidence>
<dbReference type="EMBL" id="MU004189">
    <property type="protein sequence ID" value="KAF2495081.1"/>
    <property type="molecule type" value="Genomic_DNA"/>
</dbReference>
<protein>
    <submittedName>
        <fullName evidence="1">Uncharacterized protein</fullName>
    </submittedName>
</protein>
<evidence type="ECO:0000313" key="1">
    <source>
        <dbReference type="EMBL" id="KAF2495081.1"/>
    </source>
</evidence>
<dbReference type="Proteomes" id="UP000799750">
    <property type="component" value="Unassembled WGS sequence"/>
</dbReference>
<gene>
    <name evidence="1" type="ORF">BU16DRAFT_379177</name>
</gene>
<accession>A0A6A6QRQ1</accession>